<dbReference type="InterPro" id="IPR028081">
    <property type="entry name" value="Leu-bd"/>
</dbReference>
<organism evidence="6 7">
    <name type="scientific">Streptomyces polyrhachis</name>
    <dbReference type="NCBI Taxonomy" id="1282885"/>
    <lineage>
        <taxon>Bacteria</taxon>
        <taxon>Bacillati</taxon>
        <taxon>Actinomycetota</taxon>
        <taxon>Actinomycetes</taxon>
        <taxon>Kitasatosporales</taxon>
        <taxon>Streptomycetaceae</taxon>
        <taxon>Streptomyces</taxon>
    </lineage>
</organism>
<dbReference type="EMBL" id="JBHSZO010000033">
    <property type="protein sequence ID" value="MFC7220404.1"/>
    <property type="molecule type" value="Genomic_DNA"/>
</dbReference>
<dbReference type="PROSITE" id="PS51257">
    <property type="entry name" value="PROKAR_LIPOPROTEIN"/>
    <property type="match status" value="1"/>
</dbReference>
<evidence type="ECO:0000256" key="3">
    <source>
        <dbReference type="SAM" id="MobiDB-lite"/>
    </source>
</evidence>
<evidence type="ECO:0000259" key="5">
    <source>
        <dbReference type="Pfam" id="PF13458"/>
    </source>
</evidence>
<sequence>MQTPFSKAASRQAAVALAAVLALAGAGCSSKAKDDGKDDGGKGGASSVKTDKGVSADTITLGALTDMTGVYATLGKSITQAQQLYVKEANAAGGVCGRQLKLEIRDHGYNPQKAVSAYTELAPEVLGFPQFIGSPFVAAVKQKIDTQDKALVIPQAWSAALLGSESIREIGATYDVEMINAVDYLVSDKGIKSGDKVGHVYFEGDFGENALAGSKFAAEKAGLTIVEQRIKPTDQDMTAQVTALKKAGVKAVLISAGPAQTASLVGVAAAAKLAAPVVGSNPTYAPQLLKTQAAPALLANFTYAVSALPIGSTEPGPSKLVASYEKEYPGQLVDSGVIAGYSAVTAFGDALKAACEAKDLTRAGVTKAMLSLTDADLGFGIKHDFSKPDQPSTRESFILRPDDKAKGGASVVKEAFTAEAAASFTPGG</sequence>
<feature type="chain" id="PRO_5045889632" evidence="4">
    <location>
        <begin position="33"/>
        <end position="428"/>
    </location>
</feature>
<feature type="signal peptide" evidence="4">
    <location>
        <begin position="1"/>
        <end position="32"/>
    </location>
</feature>
<feature type="compositionally biased region" description="Basic and acidic residues" evidence="3">
    <location>
        <begin position="31"/>
        <end position="41"/>
    </location>
</feature>
<dbReference type="PANTHER" id="PTHR47235">
    <property type="entry name" value="BLR6548 PROTEIN"/>
    <property type="match status" value="1"/>
</dbReference>
<feature type="domain" description="Leucine-binding protein" evidence="5">
    <location>
        <begin position="58"/>
        <end position="403"/>
    </location>
</feature>
<evidence type="ECO:0000313" key="6">
    <source>
        <dbReference type="EMBL" id="MFC7220404.1"/>
    </source>
</evidence>
<evidence type="ECO:0000256" key="1">
    <source>
        <dbReference type="ARBA" id="ARBA00010062"/>
    </source>
</evidence>
<reference evidence="7" key="1">
    <citation type="journal article" date="2019" name="Int. J. Syst. Evol. Microbiol.">
        <title>The Global Catalogue of Microorganisms (GCM) 10K type strain sequencing project: providing services to taxonomists for standard genome sequencing and annotation.</title>
        <authorList>
            <consortium name="The Broad Institute Genomics Platform"/>
            <consortium name="The Broad Institute Genome Sequencing Center for Infectious Disease"/>
            <person name="Wu L."/>
            <person name="Ma J."/>
        </authorList>
    </citation>
    <scope>NUCLEOTIDE SEQUENCE [LARGE SCALE GENOMIC DNA]</scope>
    <source>
        <strain evidence="7">CGMCC 1.13681</strain>
    </source>
</reference>
<dbReference type="InterPro" id="IPR028082">
    <property type="entry name" value="Peripla_BP_I"/>
</dbReference>
<feature type="region of interest" description="Disordered" evidence="3">
    <location>
        <begin position="29"/>
        <end position="49"/>
    </location>
</feature>
<evidence type="ECO:0000256" key="2">
    <source>
        <dbReference type="ARBA" id="ARBA00022729"/>
    </source>
</evidence>
<evidence type="ECO:0000256" key="4">
    <source>
        <dbReference type="SAM" id="SignalP"/>
    </source>
</evidence>
<proteinExistence type="inferred from homology"/>
<dbReference type="Pfam" id="PF13458">
    <property type="entry name" value="Peripla_BP_6"/>
    <property type="match status" value="1"/>
</dbReference>
<gene>
    <name evidence="6" type="ORF">ACFQLX_19870</name>
</gene>
<comment type="caution">
    <text evidence="6">The sequence shown here is derived from an EMBL/GenBank/DDBJ whole genome shotgun (WGS) entry which is preliminary data.</text>
</comment>
<evidence type="ECO:0000313" key="7">
    <source>
        <dbReference type="Proteomes" id="UP001596413"/>
    </source>
</evidence>
<dbReference type="PANTHER" id="PTHR47235:SF1">
    <property type="entry name" value="BLR6548 PROTEIN"/>
    <property type="match status" value="1"/>
</dbReference>
<keyword evidence="7" id="KW-1185">Reference proteome</keyword>
<dbReference type="RefSeq" id="WP_386417052.1">
    <property type="nucleotide sequence ID" value="NZ_JBHSZO010000033.1"/>
</dbReference>
<dbReference type="SUPFAM" id="SSF53822">
    <property type="entry name" value="Periplasmic binding protein-like I"/>
    <property type="match status" value="1"/>
</dbReference>
<comment type="similarity">
    <text evidence="1">Belongs to the leucine-binding protein family.</text>
</comment>
<dbReference type="Proteomes" id="UP001596413">
    <property type="component" value="Unassembled WGS sequence"/>
</dbReference>
<accession>A0ABW2GI27</accession>
<keyword evidence="2 4" id="KW-0732">Signal</keyword>
<name>A0ABW2GI27_9ACTN</name>
<protein>
    <submittedName>
        <fullName evidence="6">ABC transporter substrate-binding protein</fullName>
    </submittedName>
</protein>
<dbReference type="Gene3D" id="3.40.50.2300">
    <property type="match status" value="2"/>
</dbReference>